<proteinExistence type="predicted"/>
<dbReference type="InterPro" id="IPR039532">
    <property type="entry name" value="TetR_C_Firmicutes"/>
</dbReference>
<dbReference type="Gene3D" id="1.10.357.10">
    <property type="entry name" value="Tetracycline Repressor, domain 2"/>
    <property type="match status" value="1"/>
</dbReference>
<name>A0A9Q4B3G5_SALAG</name>
<keyword evidence="1" id="KW-0678">Repressor</keyword>
<keyword evidence="6" id="KW-1185">Reference proteome</keyword>
<dbReference type="RefSeq" id="WP_257821834.1">
    <property type="nucleotide sequence ID" value="NZ_JABXYM010000001.1"/>
</dbReference>
<evidence type="ECO:0000259" key="4">
    <source>
        <dbReference type="PROSITE" id="PS50977"/>
    </source>
</evidence>
<accession>A0A9Q4B3G5</accession>
<dbReference type="PANTHER" id="PTHR43479:SF11">
    <property type="entry name" value="ACREF_ENVCD OPERON REPRESSOR-RELATED"/>
    <property type="match status" value="1"/>
</dbReference>
<dbReference type="PANTHER" id="PTHR43479">
    <property type="entry name" value="ACREF/ENVCD OPERON REPRESSOR-RELATED"/>
    <property type="match status" value="1"/>
</dbReference>
<gene>
    <name evidence="5" type="ORF">HXA33_12905</name>
</gene>
<dbReference type="EMBL" id="JABXYM010000001">
    <property type="protein sequence ID" value="MCR6097445.1"/>
    <property type="molecule type" value="Genomic_DNA"/>
</dbReference>
<dbReference type="AlphaFoldDB" id="A0A9Q4B3G5"/>
<dbReference type="Pfam" id="PF00440">
    <property type="entry name" value="TetR_N"/>
    <property type="match status" value="1"/>
</dbReference>
<reference evidence="5" key="1">
    <citation type="submission" date="2020-06" db="EMBL/GenBank/DDBJ databases">
        <title>Insight into the genomes of haloalkaliphilic bacilli from Kenyan soda lakes.</title>
        <authorList>
            <person name="Mwirichia R."/>
            <person name="Villamizar G.C."/>
            <person name="Poehlein A."/>
            <person name="Mugweru J."/>
            <person name="Kipnyargis A."/>
            <person name="Kiplimo D."/>
            <person name="Orwa P."/>
            <person name="Daniel R."/>
        </authorList>
    </citation>
    <scope>NUCLEOTIDE SEQUENCE</scope>
    <source>
        <strain evidence="5">B1096_S55</strain>
    </source>
</reference>
<dbReference type="Proteomes" id="UP001057753">
    <property type="component" value="Unassembled WGS sequence"/>
</dbReference>
<comment type="caution">
    <text evidence="5">The sequence shown here is derived from an EMBL/GenBank/DDBJ whole genome shotgun (WGS) entry which is preliminary data.</text>
</comment>
<dbReference type="GO" id="GO:0003677">
    <property type="term" value="F:DNA binding"/>
    <property type="evidence" value="ECO:0007669"/>
    <property type="project" value="UniProtKB-UniRule"/>
</dbReference>
<dbReference type="PROSITE" id="PS50977">
    <property type="entry name" value="HTH_TETR_2"/>
    <property type="match status" value="1"/>
</dbReference>
<evidence type="ECO:0000313" key="5">
    <source>
        <dbReference type="EMBL" id="MCR6097445.1"/>
    </source>
</evidence>
<evidence type="ECO:0000313" key="6">
    <source>
        <dbReference type="Proteomes" id="UP001057753"/>
    </source>
</evidence>
<feature type="domain" description="HTH tetR-type" evidence="4">
    <location>
        <begin position="10"/>
        <end position="70"/>
    </location>
</feature>
<dbReference type="Pfam" id="PF14278">
    <property type="entry name" value="TetR_C_8"/>
    <property type="match status" value="1"/>
</dbReference>
<dbReference type="InterPro" id="IPR009057">
    <property type="entry name" value="Homeodomain-like_sf"/>
</dbReference>
<evidence type="ECO:0000256" key="1">
    <source>
        <dbReference type="ARBA" id="ARBA00022491"/>
    </source>
</evidence>
<sequence>MEKRRHASNVFAKECISTALLQLMESDKYEDITITDITKKAGVSRVTYYRNFANKEAIIISYLDDLFYQYQQETQHLPEEDDYQFLLYAFYFFEKYSDIMSRLYEANLATLVLDCFNKYVLWCIDESEERLLKYAPHYLSGAIFNVFIEWMKSGKKESVEDMAALVQQLNNMSFKKTSITIPNTTHL</sequence>
<organism evidence="5 6">
    <name type="scientific">Salipaludibacillus agaradhaerens</name>
    <name type="common">Bacillus agaradhaerens</name>
    <dbReference type="NCBI Taxonomy" id="76935"/>
    <lineage>
        <taxon>Bacteria</taxon>
        <taxon>Bacillati</taxon>
        <taxon>Bacillota</taxon>
        <taxon>Bacilli</taxon>
        <taxon>Bacillales</taxon>
        <taxon>Bacillaceae</taxon>
    </lineage>
</organism>
<protein>
    <submittedName>
        <fullName evidence="5">TetR/AcrR family transcriptional regulator</fullName>
    </submittedName>
</protein>
<keyword evidence="2 3" id="KW-0238">DNA-binding</keyword>
<feature type="DNA-binding region" description="H-T-H motif" evidence="3">
    <location>
        <begin position="33"/>
        <end position="52"/>
    </location>
</feature>
<dbReference type="SUPFAM" id="SSF46689">
    <property type="entry name" value="Homeodomain-like"/>
    <property type="match status" value="1"/>
</dbReference>
<dbReference type="InterPro" id="IPR001647">
    <property type="entry name" value="HTH_TetR"/>
</dbReference>
<evidence type="ECO:0000256" key="2">
    <source>
        <dbReference type="ARBA" id="ARBA00023125"/>
    </source>
</evidence>
<evidence type="ECO:0000256" key="3">
    <source>
        <dbReference type="PROSITE-ProRule" id="PRU00335"/>
    </source>
</evidence>
<dbReference type="InterPro" id="IPR050624">
    <property type="entry name" value="HTH-type_Tx_Regulator"/>
</dbReference>